<feature type="chain" id="PRO_5029714394" description="Ig-like domain-containing protein" evidence="2">
    <location>
        <begin position="28"/>
        <end position="208"/>
    </location>
</feature>
<dbReference type="Proteomes" id="UP000579812">
    <property type="component" value="Unassembled WGS sequence"/>
</dbReference>
<name>A0A7J6CQ46_9TELE</name>
<dbReference type="PROSITE" id="PS50835">
    <property type="entry name" value="IG_LIKE"/>
    <property type="match status" value="1"/>
</dbReference>
<dbReference type="SUPFAM" id="SSF48726">
    <property type="entry name" value="Immunoglobulin"/>
    <property type="match status" value="1"/>
</dbReference>
<keyword evidence="1" id="KW-0812">Transmembrane</keyword>
<reference evidence="4 5" key="1">
    <citation type="submission" date="2020-04" db="EMBL/GenBank/DDBJ databases">
        <title>Chromosome-level genome assembly of a cyprinid fish Onychostoma macrolepis by integration of Nanopore Sequencing, Bionano and Hi-C technology.</title>
        <authorList>
            <person name="Wang D."/>
        </authorList>
    </citation>
    <scope>NUCLEOTIDE SEQUENCE [LARGE SCALE GENOMIC DNA]</scope>
    <source>
        <strain evidence="4">SWU-2019</strain>
        <tissue evidence="4">Muscle</tissue>
    </source>
</reference>
<evidence type="ECO:0000259" key="3">
    <source>
        <dbReference type="PROSITE" id="PS50835"/>
    </source>
</evidence>
<dbReference type="Gene3D" id="2.60.40.10">
    <property type="entry name" value="Immunoglobulins"/>
    <property type="match status" value="1"/>
</dbReference>
<evidence type="ECO:0000313" key="4">
    <source>
        <dbReference type="EMBL" id="KAF4109346.1"/>
    </source>
</evidence>
<dbReference type="EMBL" id="JAAMOB010000009">
    <property type="protein sequence ID" value="KAF4109346.1"/>
    <property type="molecule type" value="Genomic_DNA"/>
</dbReference>
<accession>A0A7J6CQ46</accession>
<evidence type="ECO:0000256" key="1">
    <source>
        <dbReference type="SAM" id="Phobius"/>
    </source>
</evidence>
<dbReference type="InterPro" id="IPR036179">
    <property type="entry name" value="Ig-like_dom_sf"/>
</dbReference>
<feature type="signal peptide" evidence="2">
    <location>
        <begin position="1"/>
        <end position="27"/>
    </location>
</feature>
<evidence type="ECO:0000256" key="2">
    <source>
        <dbReference type="SAM" id="SignalP"/>
    </source>
</evidence>
<dbReference type="AlphaFoldDB" id="A0A7J6CQ46"/>
<feature type="domain" description="Ig-like" evidence="3">
    <location>
        <begin position="44"/>
        <end position="113"/>
    </location>
</feature>
<keyword evidence="1" id="KW-0472">Membrane</keyword>
<feature type="transmembrane region" description="Helical" evidence="1">
    <location>
        <begin position="137"/>
        <end position="163"/>
    </location>
</feature>
<proteinExistence type="predicted"/>
<comment type="caution">
    <text evidence="4">The sequence shown here is derived from an EMBL/GenBank/DDBJ whole genome shotgun (WGS) entry which is preliminary data.</text>
</comment>
<gene>
    <name evidence="4" type="ORF">G5714_010419</name>
</gene>
<dbReference type="SMART" id="SM00409">
    <property type="entry name" value="IG"/>
    <property type="match status" value="1"/>
</dbReference>
<sequence length="208" mass="23936">MEVFQNRVLHLNLCILTLLTNADYSKSNQEQRIRQHINKTVIAGETVTLHCNKTQFDDDFTWKMNKSVIFRQVSDINITKTNLSSNRIHVDPAAPRELTIHQIQASDAGNYSCYPAAMRWTLTITENTIRSASLKQIPLYIIIIISCSGVIMVCLIITFSICIHRSCKNNKQSHREMGQDISQAPARRRIQTQNSQYFERYNSVYGQL</sequence>
<keyword evidence="1" id="KW-1133">Transmembrane helix</keyword>
<dbReference type="InterPro" id="IPR003599">
    <property type="entry name" value="Ig_sub"/>
</dbReference>
<dbReference type="InterPro" id="IPR007110">
    <property type="entry name" value="Ig-like_dom"/>
</dbReference>
<protein>
    <recommendedName>
        <fullName evidence="3">Ig-like domain-containing protein</fullName>
    </recommendedName>
</protein>
<dbReference type="InterPro" id="IPR013783">
    <property type="entry name" value="Ig-like_fold"/>
</dbReference>
<evidence type="ECO:0000313" key="5">
    <source>
        <dbReference type="Proteomes" id="UP000579812"/>
    </source>
</evidence>
<dbReference type="Pfam" id="PF13927">
    <property type="entry name" value="Ig_3"/>
    <property type="match status" value="1"/>
</dbReference>
<keyword evidence="2" id="KW-0732">Signal</keyword>
<keyword evidence="5" id="KW-1185">Reference proteome</keyword>
<organism evidence="4 5">
    <name type="scientific">Onychostoma macrolepis</name>
    <dbReference type="NCBI Taxonomy" id="369639"/>
    <lineage>
        <taxon>Eukaryota</taxon>
        <taxon>Metazoa</taxon>
        <taxon>Chordata</taxon>
        <taxon>Craniata</taxon>
        <taxon>Vertebrata</taxon>
        <taxon>Euteleostomi</taxon>
        <taxon>Actinopterygii</taxon>
        <taxon>Neopterygii</taxon>
        <taxon>Teleostei</taxon>
        <taxon>Ostariophysi</taxon>
        <taxon>Cypriniformes</taxon>
        <taxon>Cyprinidae</taxon>
        <taxon>Acrossocheilinae</taxon>
        <taxon>Onychostoma</taxon>
    </lineage>
</organism>
<dbReference type="OrthoDB" id="8915654at2759"/>